<evidence type="ECO:0000259" key="1">
    <source>
        <dbReference type="Pfam" id="PF12697"/>
    </source>
</evidence>
<accession>A0ABW0ZHM9</accession>
<dbReference type="InterPro" id="IPR029058">
    <property type="entry name" value="AB_hydrolase_fold"/>
</dbReference>
<dbReference type="SUPFAM" id="SSF53474">
    <property type="entry name" value="alpha/beta-Hydrolases"/>
    <property type="match status" value="1"/>
</dbReference>
<dbReference type="Pfam" id="PF12697">
    <property type="entry name" value="Abhydrolase_6"/>
    <property type="match status" value="1"/>
</dbReference>
<proteinExistence type="predicted"/>
<reference evidence="3" key="1">
    <citation type="journal article" date="2019" name="Int. J. Syst. Evol. Microbiol.">
        <title>The Global Catalogue of Microorganisms (GCM) 10K type strain sequencing project: providing services to taxonomists for standard genome sequencing and annotation.</title>
        <authorList>
            <consortium name="The Broad Institute Genomics Platform"/>
            <consortium name="The Broad Institute Genome Sequencing Center for Infectious Disease"/>
            <person name="Wu L."/>
            <person name="Ma J."/>
        </authorList>
    </citation>
    <scope>NUCLEOTIDE SEQUENCE [LARGE SCALE GENOMIC DNA]</scope>
    <source>
        <strain evidence="3">YIM 94188</strain>
    </source>
</reference>
<evidence type="ECO:0000313" key="2">
    <source>
        <dbReference type="EMBL" id="MFC5728170.1"/>
    </source>
</evidence>
<dbReference type="Proteomes" id="UP001596072">
    <property type="component" value="Unassembled WGS sequence"/>
</dbReference>
<gene>
    <name evidence="2" type="ORF">ACFPQB_04525</name>
</gene>
<feature type="domain" description="AB hydrolase-1" evidence="1">
    <location>
        <begin position="25"/>
        <end position="200"/>
    </location>
</feature>
<keyword evidence="2" id="KW-0378">Hydrolase</keyword>
<dbReference type="GO" id="GO:0016787">
    <property type="term" value="F:hydrolase activity"/>
    <property type="evidence" value="ECO:0007669"/>
    <property type="project" value="UniProtKB-KW"/>
</dbReference>
<organism evidence="2 3">
    <name type="scientific">Nocardioides vastitatis</name>
    <dbReference type="NCBI Taxonomy" id="2568655"/>
    <lineage>
        <taxon>Bacteria</taxon>
        <taxon>Bacillati</taxon>
        <taxon>Actinomycetota</taxon>
        <taxon>Actinomycetes</taxon>
        <taxon>Propionibacteriales</taxon>
        <taxon>Nocardioidaceae</taxon>
        <taxon>Nocardioides</taxon>
    </lineage>
</organism>
<keyword evidence="3" id="KW-1185">Reference proteome</keyword>
<name>A0ABW0ZHM9_9ACTN</name>
<dbReference type="Gene3D" id="3.40.50.1820">
    <property type="entry name" value="alpha/beta hydrolase"/>
    <property type="match status" value="1"/>
</dbReference>
<dbReference type="InterPro" id="IPR000073">
    <property type="entry name" value="AB_hydrolase_1"/>
</dbReference>
<dbReference type="EMBL" id="JBHSNS010000001">
    <property type="protein sequence ID" value="MFC5728170.1"/>
    <property type="molecule type" value="Genomic_DNA"/>
</dbReference>
<dbReference type="RefSeq" id="WP_136436639.1">
    <property type="nucleotide sequence ID" value="NZ_JBHSNS010000001.1"/>
</dbReference>
<sequence length="214" mass="22947">MTGRASGREPSLADVRLPDRVRAVVLVLHGGAEQDDQPVDGRSLSWRRGRQLARDIAPPLAGDGIGVVLLRYRMRGWNVASDGMPAPVADARWALDELARRHGRPVALVGHSMGARTAVAVAAHASVHGVVALAPWFPRGEPVEPLRAKALRAAHGRRDHVTSAGATRQYVERAHGVCDATFTDMGDVGHYLLRRVAAWNAIAVAGVREVLAAR</sequence>
<evidence type="ECO:0000313" key="3">
    <source>
        <dbReference type="Proteomes" id="UP001596072"/>
    </source>
</evidence>
<comment type="caution">
    <text evidence="2">The sequence shown here is derived from an EMBL/GenBank/DDBJ whole genome shotgun (WGS) entry which is preliminary data.</text>
</comment>
<protein>
    <submittedName>
        <fullName evidence="2">Alpha/beta hydrolase</fullName>
    </submittedName>
</protein>